<reference evidence="6 7" key="1">
    <citation type="submission" date="2019-07" db="EMBL/GenBank/DDBJ databases">
        <authorList>
            <person name="Jastrzebski P J."/>
            <person name="Paukszto L."/>
            <person name="Jastrzebski P J."/>
        </authorList>
    </citation>
    <scope>NUCLEOTIDE SEQUENCE [LARGE SCALE GENOMIC DNA]</scope>
    <source>
        <strain evidence="6 7">WMS-il1</strain>
    </source>
</reference>
<dbReference type="Pfam" id="PF12309">
    <property type="entry name" value="KBP_C"/>
    <property type="match status" value="1"/>
</dbReference>
<proteinExistence type="inferred from homology"/>
<accession>A0A564YSJ2</accession>
<sequence>ARLAAQYSLKLLKQGSEEITVSESGVNSNEGLRSVCYGDLFNHDTTTALQEAYGESVDELDIDTVISALTSPPKTYLEAARLFRWTCKCISEALLYYKLDEHCSDAVELVREHANAYNYLAAFEADLSRRCCMQKRRVGLLENLLHELNPQFYMTSCRILMSECAEALTTLRDLNEQKLERATQKKNGETLQDLSKQAK</sequence>
<evidence type="ECO:0000256" key="4">
    <source>
        <dbReference type="ARBA" id="ARBA00022490"/>
    </source>
</evidence>
<protein>
    <recommendedName>
        <fullName evidence="3">KIF-binding protein</fullName>
    </recommendedName>
</protein>
<comment type="similarity">
    <text evidence="2">Belongs to the KIF-binding protein family.</text>
</comment>
<feature type="non-terminal residue" evidence="6">
    <location>
        <position position="1"/>
    </location>
</feature>
<gene>
    <name evidence="6" type="ORF">WMSIL1_LOCUS8930</name>
</gene>
<evidence type="ECO:0000313" key="6">
    <source>
        <dbReference type="EMBL" id="VUZ49693.1"/>
    </source>
</evidence>
<organism evidence="6 7">
    <name type="scientific">Hymenolepis diminuta</name>
    <name type="common">Rat tapeworm</name>
    <dbReference type="NCBI Taxonomy" id="6216"/>
    <lineage>
        <taxon>Eukaryota</taxon>
        <taxon>Metazoa</taxon>
        <taxon>Spiralia</taxon>
        <taxon>Lophotrochozoa</taxon>
        <taxon>Platyhelminthes</taxon>
        <taxon>Cestoda</taxon>
        <taxon>Eucestoda</taxon>
        <taxon>Cyclophyllidea</taxon>
        <taxon>Hymenolepididae</taxon>
        <taxon>Hymenolepis</taxon>
    </lineage>
</organism>
<evidence type="ECO:0000256" key="5">
    <source>
        <dbReference type="ARBA" id="ARBA00023212"/>
    </source>
</evidence>
<evidence type="ECO:0000256" key="3">
    <source>
        <dbReference type="ARBA" id="ARBA00016840"/>
    </source>
</evidence>
<dbReference type="PANTHER" id="PTHR46321">
    <property type="entry name" value="KIF1-BINDING PROTEIN"/>
    <property type="match status" value="1"/>
</dbReference>
<dbReference type="InterPro" id="IPR022083">
    <property type="entry name" value="KBP"/>
</dbReference>
<evidence type="ECO:0000256" key="2">
    <source>
        <dbReference type="ARBA" id="ARBA00010305"/>
    </source>
</evidence>
<keyword evidence="4" id="KW-0963">Cytoplasm</keyword>
<comment type="subcellular location">
    <subcellularLocation>
        <location evidence="1">Cytoplasm</location>
        <location evidence="1">Cytoskeleton</location>
    </subcellularLocation>
</comment>
<feature type="non-terminal residue" evidence="6">
    <location>
        <position position="199"/>
    </location>
</feature>
<dbReference type="GO" id="GO:0005856">
    <property type="term" value="C:cytoskeleton"/>
    <property type="evidence" value="ECO:0007669"/>
    <property type="project" value="UniProtKB-SubCell"/>
</dbReference>
<evidence type="ECO:0000256" key="1">
    <source>
        <dbReference type="ARBA" id="ARBA00004245"/>
    </source>
</evidence>
<dbReference type="Proteomes" id="UP000321570">
    <property type="component" value="Unassembled WGS sequence"/>
</dbReference>
<dbReference type="AlphaFoldDB" id="A0A564YSJ2"/>
<keyword evidence="5" id="KW-0206">Cytoskeleton</keyword>
<name>A0A564YSJ2_HYMDI</name>
<keyword evidence="7" id="KW-1185">Reference proteome</keyword>
<evidence type="ECO:0000313" key="7">
    <source>
        <dbReference type="Proteomes" id="UP000321570"/>
    </source>
</evidence>
<dbReference type="EMBL" id="CABIJS010000333">
    <property type="protein sequence ID" value="VUZ49693.1"/>
    <property type="molecule type" value="Genomic_DNA"/>
</dbReference>
<dbReference type="PANTHER" id="PTHR46321:SF1">
    <property type="entry name" value="KIF-BINDING PROTEIN"/>
    <property type="match status" value="1"/>
</dbReference>